<dbReference type="EMBL" id="JABBJJ010000295">
    <property type="protein sequence ID" value="NMO21104.1"/>
    <property type="molecule type" value="Genomic_DNA"/>
</dbReference>
<dbReference type="Proteomes" id="UP000518300">
    <property type="component" value="Unassembled WGS sequence"/>
</dbReference>
<evidence type="ECO:0000256" key="1">
    <source>
        <dbReference type="SAM" id="Coils"/>
    </source>
</evidence>
<accession>A0A848LUT6</accession>
<name>A0A848LUT6_9BACT</name>
<evidence type="ECO:0000313" key="3">
    <source>
        <dbReference type="EMBL" id="NMO21104.1"/>
    </source>
</evidence>
<comment type="caution">
    <text evidence="3">The sequence shown here is derived from an EMBL/GenBank/DDBJ whole genome shotgun (WGS) entry which is preliminary data.</text>
</comment>
<sequence>MSRWSFFLVLAWGLLLSGAAGAADFETPGVRRIELGADGGAPLPEIHIAPGLATVVFFDARIEPEHVVLDGRERFQRVGISEDHLALVPSATFREEERLRLEVRFHGGAVPERAAVMLVVDADRVERQVEVYRHPRTAESYRQEVAELKVVLSRLQREVEELRATRASDGIGAVVASLRGTDGFADTNVSYQDPGSGFQLQPKGLRIIHMAQSWTGLKLKLVLRQPGEDWTAAEAELLDEQGLSVKVRPPVQQMPVRFDQQADVVVPLDDPNALRKGRYTLKLSDAGGRRPVVIQGIEVP</sequence>
<dbReference type="NCBIfam" id="TIGR02268">
    <property type="entry name" value="Myxococcus xanthus paralogous family TIGR02268"/>
    <property type="match status" value="1"/>
</dbReference>
<keyword evidence="2" id="KW-0732">Signal</keyword>
<feature type="chain" id="PRO_5032796975" evidence="2">
    <location>
        <begin position="23"/>
        <end position="300"/>
    </location>
</feature>
<gene>
    <name evidence="3" type="ORF">HG543_40580</name>
</gene>
<evidence type="ECO:0000313" key="4">
    <source>
        <dbReference type="Proteomes" id="UP000518300"/>
    </source>
</evidence>
<dbReference type="RefSeq" id="WP_169350300.1">
    <property type="nucleotide sequence ID" value="NZ_JABBJJ010000295.1"/>
</dbReference>
<feature type="signal peptide" evidence="2">
    <location>
        <begin position="1"/>
        <end position="22"/>
    </location>
</feature>
<proteinExistence type="predicted"/>
<dbReference type="AlphaFoldDB" id="A0A848LUT6"/>
<dbReference type="InterPro" id="IPR011754">
    <property type="entry name" value="Mxa_paralog_2268"/>
</dbReference>
<organism evidence="3 4">
    <name type="scientific">Pyxidicoccus fallax</name>
    <dbReference type="NCBI Taxonomy" id="394095"/>
    <lineage>
        <taxon>Bacteria</taxon>
        <taxon>Pseudomonadati</taxon>
        <taxon>Myxococcota</taxon>
        <taxon>Myxococcia</taxon>
        <taxon>Myxococcales</taxon>
        <taxon>Cystobacterineae</taxon>
        <taxon>Myxococcaceae</taxon>
        <taxon>Pyxidicoccus</taxon>
    </lineage>
</organism>
<dbReference type="Pfam" id="PF09544">
    <property type="entry name" value="DUF2381"/>
    <property type="match status" value="1"/>
</dbReference>
<feature type="coiled-coil region" evidence="1">
    <location>
        <begin position="138"/>
        <end position="165"/>
    </location>
</feature>
<keyword evidence="4" id="KW-1185">Reference proteome</keyword>
<protein>
    <submittedName>
        <fullName evidence="3">DUF2381 family protein</fullName>
    </submittedName>
</protein>
<reference evidence="3 4" key="1">
    <citation type="submission" date="2020-04" db="EMBL/GenBank/DDBJ databases">
        <title>Draft genome of Pyxidicoccus fallax type strain.</title>
        <authorList>
            <person name="Whitworth D.E."/>
        </authorList>
    </citation>
    <scope>NUCLEOTIDE SEQUENCE [LARGE SCALE GENOMIC DNA]</scope>
    <source>
        <strain evidence="3 4">DSM 14698</strain>
    </source>
</reference>
<evidence type="ECO:0000256" key="2">
    <source>
        <dbReference type="SAM" id="SignalP"/>
    </source>
</evidence>
<keyword evidence="1" id="KW-0175">Coiled coil</keyword>